<sequence>MSQQQFDCVITNGILVTANEVLPIGLDIGIKDGKIAALGYNLATGQIDAKLIDAEGAFITPGGIDSHAHIQQDNMPTGDTWESASRSAIAGGTTTVLAFAGQKRHETSVLEVVQQYHAKANDQVYCDYGFHVVLTNPTQDILQHQMPNLVHEEGITSVKLYMTYEPYKLDDGQLLDVMLSCRSLGMTTMIHAENSDMIAMVIKRLEAKGNTDPFFHAVARPRLAEDEASYRAISLAELVDAPILLVHMSSESAVEHVRAAQARLLPIHAETCPHYLFLLSEEIKQCQDGDHSHGTKFICAPPLRHRQSDLEGLWRGLANGTFTVWSSDHAATKFDHPLGKKAGIINGVVRFSKVPNGLPGLETRMALLFSQSEACLPPEKARITLPQFNVSGKIPQGVTVYGFTADPPAPSAIEGRVDGILSSAECLRRIVPIKDHFDAFLVACFSNHPLITALREEVEAPVLGIMESALYASRMCGNRLGVITTSERSEILHAQTINEAGLANYSAGCVACKISVLDLEKKPKAEVFAGVTRAATELVQVRKADCVLLGCAGMTGAKEACEDAVGTKQRQVMVVDGVAVGVQFLIGLNQITRVYSVQRGEVNDSKSPVVTRVDKFGAHAKTDPREIALVKKLDWYILPILWFMYTFNYLDRNAIVNARLNNLEADLGLVGTQYNTCVSILFVGYIAAQVPCNMLLNRFRISLVMAGFGFAWSLVSLLTFLAHDYSSMMVLRFILGIVEAPFYPGALYIISLFYTRKEIAFRLAILTTGNNFSGSFAGLIAAGVFQLFIIQGGLSALTAVMAFWLLPDNPLTTKWLTEEERQLAHSRILVDTTDVQQGTSVWSGLRDAAIDWRTWAMTLMYNLHVSSLGFQNFIPTVMLGLGYSRTVTLALTCPPFFLAAVVGLVIAWTSGRWNERTWHIVICKSIVIIGFIIPLATDNFAARLFSIFLFVGFSFGINNILLGWYSATLGQTNEKKSTALAIINMLGNMSNVYTPYLWPASDSPHYKTAWCASISFAVGVIVVALFMKYSLQGQNKKMSRNDAEVRNFYVY</sequence>
<dbReference type="Pfam" id="PF07690">
    <property type="entry name" value="MFS_1"/>
    <property type="match status" value="1"/>
</dbReference>
<dbReference type="InterPro" id="IPR032466">
    <property type="entry name" value="Metal_Hydrolase"/>
</dbReference>
<dbReference type="GO" id="GO:0016810">
    <property type="term" value="F:hydrolase activity, acting on carbon-nitrogen (but not peptide) bonds"/>
    <property type="evidence" value="ECO:0007669"/>
    <property type="project" value="InterPro"/>
</dbReference>
<dbReference type="PANTHER" id="PTHR43791:SF62">
    <property type="entry name" value="MAJOR FACILITATOR SUPERFAMILY (MFS) PROFILE DOMAIN-CONTAINING PROTEIN"/>
    <property type="match status" value="1"/>
</dbReference>
<evidence type="ECO:0000256" key="8">
    <source>
        <dbReference type="SAM" id="Phobius"/>
    </source>
</evidence>
<gene>
    <name evidence="10" type="ORF">E8E13_000481</name>
</gene>
<evidence type="ECO:0000313" key="10">
    <source>
        <dbReference type="EMBL" id="KAF2998794.1"/>
    </source>
</evidence>
<feature type="transmembrane region" description="Helical" evidence="8">
    <location>
        <begin position="729"/>
        <end position="755"/>
    </location>
</feature>
<feature type="transmembrane region" description="Helical" evidence="8">
    <location>
        <begin position="977"/>
        <end position="998"/>
    </location>
</feature>
<dbReference type="PROSITE" id="PS50850">
    <property type="entry name" value="MFS"/>
    <property type="match status" value="1"/>
</dbReference>
<accession>A0A9P4W8G4</accession>
<feature type="transmembrane region" description="Helical" evidence="8">
    <location>
        <begin position="918"/>
        <end position="936"/>
    </location>
</feature>
<evidence type="ECO:0000256" key="2">
    <source>
        <dbReference type="ARBA" id="ARBA00008829"/>
    </source>
</evidence>
<feature type="transmembrane region" description="Helical" evidence="8">
    <location>
        <begin position="942"/>
        <end position="965"/>
    </location>
</feature>
<dbReference type="Gene3D" id="3.40.50.12500">
    <property type="match status" value="1"/>
</dbReference>
<comment type="caution">
    <text evidence="10">The sequence shown here is derived from an EMBL/GenBank/DDBJ whole genome shotgun (WGS) entry which is preliminary data.</text>
</comment>
<evidence type="ECO:0000259" key="9">
    <source>
        <dbReference type="PROSITE" id="PS50850"/>
    </source>
</evidence>
<feature type="transmembrane region" description="Helical" evidence="8">
    <location>
        <begin position="887"/>
        <end position="906"/>
    </location>
</feature>
<feature type="transmembrane region" description="Helical" evidence="8">
    <location>
        <begin position="703"/>
        <end position="723"/>
    </location>
</feature>
<dbReference type="FunFam" id="3.20.20.140:FF:000174">
    <property type="entry name" value="Dihydropyrimidinase-related protein 2"/>
    <property type="match status" value="1"/>
</dbReference>
<name>A0A9P4W8G4_CURKU</name>
<keyword evidence="11" id="KW-1185">Reference proteome</keyword>
<comment type="similarity">
    <text evidence="2">Belongs to the metallo-dependent hydrolases superfamily. Hydantoinase/dihydropyrimidinase family.</text>
</comment>
<evidence type="ECO:0000313" key="11">
    <source>
        <dbReference type="Proteomes" id="UP000801428"/>
    </source>
</evidence>
<dbReference type="SUPFAM" id="SSF51556">
    <property type="entry name" value="Metallo-dependent hydrolases"/>
    <property type="match status" value="1"/>
</dbReference>
<evidence type="ECO:0000256" key="4">
    <source>
        <dbReference type="ARBA" id="ARBA00022692"/>
    </source>
</evidence>
<dbReference type="OrthoDB" id="2250022at2759"/>
<dbReference type="Gene3D" id="1.20.1250.20">
    <property type="entry name" value="MFS general substrate transporter like domains"/>
    <property type="match status" value="2"/>
</dbReference>
<evidence type="ECO:0000256" key="7">
    <source>
        <dbReference type="ARBA" id="ARBA00038414"/>
    </source>
</evidence>
<dbReference type="GO" id="GO:0016020">
    <property type="term" value="C:membrane"/>
    <property type="evidence" value="ECO:0007669"/>
    <property type="project" value="UniProtKB-SubCell"/>
</dbReference>
<keyword evidence="6 8" id="KW-0472">Membrane</keyword>
<proteinExistence type="inferred from homology"/>
<dbReference type="SUPFAM" id="SSF51338">
    <property type="entry name" value="Composite domain of metallo-dependent hydrolases"/>
    <property type="match status" value="1"/>
</dbReference>
<dbReference type="GO" id="GO:0022857">
    <property type="term" value="F:transmembrane transporter activity"/>
    <property type="evidence" value="ECO:0007669"/>
    <property type="project" value="InterPro"/>
</dbReference>
<reference evidence="10" key="1">
    <citation type="submission" date="2019-04" db="EMBL/GenBank/DDBJ databases">
        <title>Sequencing of skin fungus with MAO and IRED activity.</title>
        <authorList>
            <person name="Marsaioli A.J."/>
            <person name="Bonatto J.M.C."/>
            <person name="Reis Junior O."/>
        </authorList>
    </citation>
    <scope>NUCLEOTIDE SEQUENCE</scope>
    <source>
        <strain evidence="10">30M1</strain>
    </source>
</reference>
<dbReference type="PANTHER" id="PTHR43791">
    <property type="entry name" value="PERMEASE-RELATED"/>
    <property type="match status" value="1"/>
</dbReference>
<keyword evidence="4 8" id="KW-0812">Transmembrane</keyword>
<keyword evidence="5 8" id="KW-1133">Transmembrane helix</keyword>
<dbReference type="InterPro" id="IPR015942">
    <property type="entry name" value="Asp/Glu/hydantoin_racemase"/>
</dbReference>
<dbReference type="FunFam" id="1.20.1250.20:FF:000057">
    <property type="entry name" value="MFS general substrate transporter"/>
    <property type="match status" value="1"/>
</dbReference>
<organism evidence="10 11">
    <name type="scientific">Curvularia kusanoi</name>
    <name type="common">Cochliobolus kusanoi</name>
    <dbReference type="NCBI Taxonomy" id="90978"/>
    <lineage>
        <taxon>Eukaryota</taxon>
        <taxon>Fungi</taxon>
        <taxon>Dikarya</taxon>
        <taxon>Ascomycota</taxon>
        <taxon>Pezizomycotina</taxon>
        <taxon>Dothideomycetes</taxon>
        <taxon>Pleosporomycetidae</taxon>
        <taxon>Pleosporales</taxon>
        <taxon>Pleosporineae</taxon>
        <taxon>Pleosporaceae</taxon>
        <taxon>Curvularia</taxon>
    </lineage>
</organism>
<evidence type="ECO:0000256" key="5">
    <source>
        <dbReference type="ARBA" id="ARBA00022989"/>
    </source>
</evidence>
<comment type="similarity">
    <text evidence="7">Belongs to the HyuE racemase family.</text>
</comment>
<protein>
    <recommendedName>
        <fullName evidence="9">Major facilitator superfamily (MFS) profile domain-containing protein</fullName>
    </recommendedName>
</protein>
<dbReference type="Pfam" id="PF01979">
    <property type="entry name" value="Amidohydro_1"/>
    <property type="match status" value="1"/>
</dbReference>
<dbReference type="InterPro" id="IPR011701">
    <property type="entry name" value="MFS"/>
</dbReference>
<dbReference type="Proteomes" id="UP000801428">
    <property type="component" value="Unassembled WGS sequence"/>
</dbReference>
<dbReference type="InterPro" id="IPR053714">
    <property type="entry name" value="Iso_Racemase_Enz_sf"/>
</dbReference>
<dbReference type="AlphaFoldDB" id="A0A9P4W8G4"/>
<dbReference type="InterPro" id="IPR011059">
    <property type="entry name" value="Metal-dep_hydrolase_composite"/>
</dbReference>
<dbReference type="InterPro" id="IPR006680">
    <property type="entry name" value="Amidohydro-rel"/>
</dbReference>
<dbReference type="InterPro" id="IPR036259">
    <property type="entry name" value="MFS_trans_sf"/>
</dbReference>
<dbReference type="FunFam" id="1.20.1250.20:FF:000013">
    <property type="entry name" value="MFS general substrate transporter"/>
    <property type="match status" value="1"/>
</dbReference>
<comment type="subcellular location">
    <subcellularLocation>
        <location evidence="1">Membrane</location>
        <topology evidence="1">Multi-pass membrane protein</topology>
    </subcellularLocation>
</comment>
<evidence type="ECO:0000256" key="1">
    <source>
        <dbReference type="ARBA" id="ARBA00004141"/>
    </source>
</evidence>
<feature type="transmembrane region" description="Helical" evidence="8">
    <location>
        <begin position="1010"/>
        <end position="1031"/>
    </location>
</feature>
<dbReference type="InterPro" id="IPR020846">
    <property type="entry name" value="MFS_dom"/>
</dbReference>
<dbReference type="EMBL" id="SWKU01000018">
    <property type="protein sequence ID" value="KAF2998794.1"/>
    <property type="molecule type" value="Genomic_DNA"/>
</dbReference>
<keyword evidence="3" id="KW-0813">Transport</keyword>
<evidence type="ECO:0000256" key="6">
    <source>
        <dbReference type="ARBA" id="ARBA00023136"/>
    </source>
</evidence>
<dbReference type="Pfam" id="PF01177">
    <property type="entry name" value="Asp_Glu_race"/>
    <property type="match status" value="1"/>
</dbReference>
<evidence type="ECO:0000256" key="3">
    <source>
        <dbReference type="ARBA" id="ARBA00022448"/>
    </source>
</evidence>
<dbReference type="SUPFAM" id="SSF103473">
    <property type="entry name" value="MFS general substrate transporter"/>
    <property type="match status" value="1"/>
</dbReference>
<dbReference type="GO" id="GO:0047661">
    <property type="term" value="F:amino-acid racemase activity"/>
    <property type="evidence" value="ECO:0007669"/>
    <property type="project" value="InterPro"/>
</dbReference>
<feature type="transmembrane region" description="Helical" evidence="8">
    <location>
        <begin position="776"/>
        <end position="806"/>
    </location>
</feature>
<dbReference type="Gene3D" id="3.20.20.140">
    <property type="entry name" value="Metal-dependent hydrolases"/>
    <property type="match status" value="1"/>
</dbReference>
<feature type="domain" description="Major facilitator superfamily (MFS) profile" evidence="9">
    <location>
        <begin position="637"/>
        <end position="1036"/>
    </location>
</feature>